<evidence type="ECO:0000256" key="1">
    <source>
        <dbReference type="ARBA" id="ARBA00010552"/>
    </source>
</evidence>
<dbReference type="FunFam" id="3.30.1330.40:FF:000001">
    <property type="entry name" value="L-PSP family endoribonuclease"/>
    <property type="match status" value="1"/>
</dbReference>
<dbReference type="Pfam" id="PF01042">
    <property type="entry name" value="Ribonuc_L-PSP"/>
    <property type="match status" value="1"/>
</dbReference>
<dbReference type="CDD" id="cd00448">
    <property type="entry name" value="YjgF_YER057c_UK114_family"/>
    <property type="match status" value="1"/>
</dbReference>
<organism evidence="2 3">
    <name type="scientific">Cryptococcus amylolentus CBS 6039</name>
    <dbReference type="NCBI Taxonomy" id="1295533"/>
    <lineage>
        <taxon>Eukaryota</taxon>
        <taxon>Fungi</taxon>
        <taxon>Dikarya</taxon>
        <taxon>Basidiomycota</taxon>
        <taxon>Agaricomycotina</taxon>
        <taxon>Tremellomycetes</taxon>
        <taxon>Tremellales</taxon>
        <taxon>Cryptococcaceae</taxon>
        <taxon>Cryptococcus</taxon>
    </lineage>
</organism>
<dbReference type="InterPro" id="IPR035959">
    <property type="entry name" value="RutC-like_sf"/>
</dbReference>
<dbReference type="PANTHER" id="PTHR11803:SF58">
    <property type="entry name" value="PROTEIN HMF1-RELATED"/>
    <property type="match status" value="1"/>
</dbReference>
<dbReference type="SUPFAM" id="SSF55298">
    <property type="entry name" value="YjgF-like"/>
    <property type="match status" value="1"/>
</dbReference>
<dbReference type="Proteomes" id="UP000094065">
    <property type="component" value="Unassembled WGS sequence"/>
</dbReference>
<dbReference type="NCBIfam" id="TIGR00004">
    <property type="entry name" value="Rid family detoxifying hydrolase"/>
    <property type="match status" value="1"/>
</dbReference>
<name>A0A1E3HH39_9TREE</name>
<dbReference type="AlphaFoldDB" id="A0A1E3HH39"/>
<dbReference type="GO" id="GO:0019239">
    <property type="term" value="F:deaminase activity"/>
    <property type="evidence" value="ECO:0007669"/>
    <property type="project" value="TreeGrafter"/>
</dbReference>
<dbReference type="InterPro" id="IPR006056">
    <property type="entry name" value="RidA"/>
</dbReference>
<dbReference type="GO" id="GO:0005739">
    <property type="term" value="C:mitochondrion"/>
    <property type="evidence" value="ECO:0007669"/>
    <property type="project" value="TreeGrafter"/>
</dbReference>
<dbReference type="Gene3D" id="3.30.1330.40">
    <property type="entry name" value="RutC-like"/>
    <property type="match status" value="1"/>
</dbReference>
<dbReference type="GeneID" id="30157593"/>
<protein>
    <submittedName>
        <fullName evidence="2">Uncharacterized protein</fullName>
    </submittedName>
</protein>
<dbReference type="InterPro" id="IPR006175">
    <property type="entry name" value="YjgF/YER057c/UK114"/>
</dbReference>
<proteinExistence type="inferred from homology"/>
<evidence type="ECO:0000313" key="3">
    <source>
        <dbReference type="Proteomes" id="UP000094065"/>
    </source>
</evidence>
<evidence type="ECO:0000313" key="2">
    <source>
        <dbReference type="EMBL" id="ODN75066.1"/>
    </source>
</evidence>
<gene>
    <name evidence="2" type="ORF">L202_06284</name>
</gene>
<accession>A0A1E3HH39</accession>
<reference evidence="2 3" key="1">
    <citation type="submission" date="2016-06" db="EMBL/GenBank/DDBJ databases">
        <title>Evolution of pathogenesis and genome organization in the Tremellales.</title>
        <authorList>
            <person name="Cuomo C."/>
            <person name="Litvintseva A."/>
            <person name="Heitman J."/>
            <person name="Chen Y."/>
            <person name="Sun S."/>
            <person name="Springer D."/>
            <person name="Dromer F."/>
            <person name="Young S."/>
            <person name="Zeng Q."/>
            <person name="Chapman S."/>
            <person name="Gujja S."/>
            <person name="Saif S."/>
            <person name="Birren B."/>
        </authorList>
    </citation>
    <scope>NUCLEOTIDE SEQUENCE [LARGE SCALE GENOMIC DNA]</scope>
    <source>
        <strain evidence="2 3">CBS 6039</strain>
    </source>
</reference>
<dbReference type="PANTHER" id="PTHR11803">
    <property type="entry name" value="2-IMINOBUTANOATE/2-IMINOPROPANOATE DEAMINASE RIDA"/>
    <property type="match status" value="1"/>
</dbReference>
<dbReference type="OrthoDB" id="309640at2759"/>
<dbReference type="STRING" id="1295533.A0A1E3HH39"/>
<dbReference type="EMBL" id="AWGJ01000010">
    <property type="protein sequence ID" value="ODN75066.1"/>
    <property type="molecule type" value="Genomic_DNA"/>
</dbReference>
<sequence length="151" mass="16595">MLTRRLTPLLSRSLRPIQTTTRKMSYTTIATDKAPAAIGPYAQAVQHNGLIYSSGSIPLDPRSMQIVEGDISVQSKQVFANISALLEASNITPAQVLKTTCFLKDMGDFVEFNKIYADFFGESKPARSCVEVARLPKDVLVEVEFIAVAKQ</sequence>
<dbReference type="RefSeq" id="XP_018990716.1">
    <property type="nucleotide sequence ID" value="XM_019140741.1"/>
</dbReference>
<comment type="similarity">
    <text evidence="1">Belongs to the RutC family.</text>
</comment>
<keyword evidence="3" id="KW-1185">Reference proteome</keyword>
<dbReference type="GO" id="GO:0005829">
    <property type="term" value="C:cytosol"/>
    <property type="evidence" value="ECO:0007669"/>
    <property type="project" value="TreeGrafter"/>
</dbReference>
<comment type="caution">
    <text evidence="2">The sequence shown here is derived from an EMBL/GenBank/DDBJ whole genome shotgun (WGS) entry which is preliminary data.</text>
</comment>